<organism evidence="1 2">
    <name type="scientific">Simkania negevensis</name>
    <dbReference type="NCBI Taxonomy" id="83561"/>
    <lineage>
        <taxon>Bacteria</taxon>
        <taxon>Pseudomonadati</taxon>
        <taxon>Chlamydiota</taxon>
        <taxon>Chlamydiia</taxon>
        <taxon>Parachlamydiales</taxon>
        <taxon>Simkaniaceae</taxon>
        <taxon>Simkania</taxon>
    </lineage>
</organism>
<evidence type="ECO:0000313" key="1">
    <source>
        <dbReference type="EMBL" id="MBN4066732.1"/>
    </source>
</evidence>
<keyword evidence="2" id="KW-1185">Reference proteome</keyword>
<accession>A0ABS3ARJ6</accession>
<dbReference type="Proteomes" id="UP000722121">
    <property type="component" value="Unassembled WGS sequence"/>
</dbReference>
<protein>
    <recommendedName>
        <fullName evidence="3">SprT-like domain-containing protein</fullName>
    </recommendedName>
</protein>
<proteinExistence type="predicted"/>
<gene>
    <name evidence="1" type="ORF">JYU14_01455</name>
</gene>
<comment type="caution">
    <text evidence="1">The sequence shown here is derived from an EMBL/GenBank/DDBJ whole genome shotgun (WGS) entry which is preliminary data.</text>
</comment>
<evidence type="ECO:0000313" key="2">
    <source>
        <dbReference type="Proteomes" id="UP000722121"/>
    </source>
</evidence>
<name>A0ABS3ARJ6_9BACT</name>
<dbReference type="EMBL" id="JAFITR010000019">
    <property type="protein sequence ID" value="MBN4066732.1"/>
    <property type="molecule type" value="Genomic_DNA"/>
</dbReference>
<sequence>MSLTANDFREKLSVRLGLELELVVNENRSTMLSILDRGAQWVKLSAHKMFLEAPEEVVNAVVDFVMDRGRQWNGVIQDYIQRQIQLFDWSHHVSSELLRGEGRVYDLIAIFDELNEAHFSGRLNLGITWYRYNRKVRGKKHITLGMYYETLRLIKINDLLDNERFPFYFVRTVVYHEMLHHVYPPYVDDKGTLRTHNKEFKEQERKFVDYKIARDWEKKNKKWFFEGE</sequence>
<reference evidence="1 2" key="1">
    <citation type="submission" date="2021-02" db="EMBL/GenBank/DDBJ databases">
        <title>Activity-based single-cell genomes from oceanic crustal fluid captures similar information to metagenomic and metatranscriptomic surveys with orders of magnitude less sampling.</title>
        <authorList>
            <person name="D'Angelo T.S."/>
            <person name="Orcutt B.N."/>
        </authorList>
    </citation>
    <scope>NUCLEOTIDE SEQUENCE [LARGE SCALE GENOMIC DNA]</scope>
    <source>
        <strain evidence="1">AH-315-G07</strain>
    </source>
</reference>
<evidence type="ECO:0008006" key="3">
    <source>
        <dbReference type="Google" id="ProtNLM"/>
    </source>
</evidence>